<evidence type="ECO:0000313" key="2">
    <source>
        <dbReference type="Proteomes" id="UP000249057"/>
    </source>
</evidence>
<dbReference type="EMBL" id="KZ825317">
    <property type="protein sequence ID" value="RAH49701.1"/>
    <property type="molecule type" value="Genomic_DNA"/>
</dbReference>
<organism evidence="1 2">
    <name type="scientific">Aspergillus brunneoviolaceus CBS 621.78</name>
    <dbReference type="NCBI Taxonomy" id="1450534"/>
    <lineage>
        <taxon>Eukaryota</taxon>
        <taxon>Fungi</taxon>
        <taxon>Dikarya</taxon>
        <taxon>Ascomycota</taxon>
        <taxon>Pezizomycotina</taxon>
        <taxon>Eurotiomycetes</taxon>
        <taxon>Eurotiomycetidae</taxon>
        <taxon>Eurotiales</taxon>
        <taxon>Aspergillaceae</taxon>
        <taxon>Aspergillus</taxon>
        <taxon>Aspergillus subgen. Circumdati</taxon>
    </lineage>
</organism>
<dbReference type="Proteomes" id="UP000249057">
    <property type="component" value="Unassembled WGS sequence"/>
</dbReference>
<gene>
    <name evidence="1" type="ORF">BO95DRAFT_271098</name>
</gene>
<protein>
    <submittedName>
        <fullName evidence="1">Uncharacterized protein</fullName>
    </submittedName>
</protein>
<evidence type="ECO:0000313" key="1">
    <source>
        <dbReference type="EMBL" id="RAH49701.1"/>
    </source>
</evidence>
<reference evidence="1" key="1">
    <citation type="submission" date="2018-02" db="EMBL/GenBank/DDBJ databases">
        <title>The genomes of Aspergillus section Nigri reveals drivers in fungal speciation.</title>
        <authorList>
            <consortium name="DOE Joint Genome Institute"/>
            <person name="Vesth T.C."/>
            <person name="Nybo J."/>
            <person name="Theobald S."/>
            <person name="Brandl J."/>
            <person name="Frisvad J.C."/>
            <person name="Nielsen K.F."/>
            <person name="Lyhne E.K."/>
            <person name="Kogle M.E."/>
            <person name="Kuo A."/>
            <person name="Riley R."/>
            <person name="Clum A."/>
            <person name="Nolan M."/>
            <person name="Lipzen A."/>
            <person name="Salamov A."/>
            <person name="Henrissat B."/>
            <person name="Wiebenga A."/>
            <person name="De vries R.P."/>
            <person name="Grigoriev I.V."/>
            <person name="Mortensen U.H."/>
            <person name="Andersen M.R."/>
            <person name="Baker S.E."/>
        </authorList>
    </citation>
    <scope>NUCLEOTIDE SEQUENCE</scope>
    <source>
        <strain evidence="1">CBS 621.78</strain>
    </source>
</reference>
<name>A0ACD1GKB4_9EURO</name>
<sequence>MFHFLLLLVLSATWFLFFPLTPPPFWLSLALSNPPGRLPLNSLTTLSLTHLKPSSRTLRSFFLLPSFLSADHHCFASLGSLDPVLVTMSQQGYYNGPPPPQQAYGQYPPQGYQQGYPPQGGYPPGPPPQGYAPQPMQYQQQPPPQQKDRGCLGTCLATLCCLCLCEETCECCFDCIECCEMC</sequence>
<accession>A0ACD1GKB4</accession>
<proteinExistence type="predicted"/>
<keyword evidence="2" id="KW-1185">Reference proteome</keyword>